<protein>
    <submittedName>
        <fullName evidence="2">Uncharacterized protein</fullName>
    </submittedName>
</protein>
<sequence length="71" mass="7673">MNKAMAIGLLLLVCVSFLVIEESSAGIMGFNPPGGKRGLGNIGKRRSICMAARALRCNEQEQNSDDNNMIF</sequence>
<name>A0A9X0A354_9CNID</name>
<feature type="signal peptide" evidence="1">
    <location>
        <begin position="1"/>
        <end position="25"/>
    </location>
</feature>
<keyword evidence="3" id="KW-1185">Reference proteome</keyword>
<gene>
    <name evidence="2" type="ORF">OS493_022317</name>
</gene>
<evidence type="ECO:0000313" key="3">
    <source>
        <dbReference type="Proteomes" id="UP001163046"/>
    </source>
</evidence>
<reference evidence="2" key="1">
    <citation type="submission" date="2023-01" db="EMBL/GenBank/DDBJ databases">
        <title>Genome assembly of the deep-sea coral Lophelia pertusa.</title>
        <authorList>
            <person name="Herrera S."/>
            <person name="Cordes E."/>
        </authorList>
    </citation>
    <scope>NUCLEOTIDE SEQUENCE</scope>
    <source>
        <strain evidence="2">USNM1676648</strain>
        <tissue evidence="2">Polyp</tissue>
    </source>
</reference>
<dbReference type="Proteomes" id="UP001163046">
    <property type="component" value="Unassembled WGS sequence"/>
</dbReference>
<keyword evidence="1" id="KW-0732">Signal</keyword>
<comment type="caution">
    <text evidence="2">The sequence shown here is derived from an EMBL/GenBank/DDBJ whole genome shotgun (WGS) entry which is preliminary data.</text>
</comment>
<feature type="chain" id="PRO_5040948586" evidence="1">
    <location>
        <begin position="26"/>
        <end position="71"/>
    </location>
</feature>
<evidence type="ECO:0000256" key="1">
    <source>
        <dbReference type="SAM" id="SignalP"/>
    </source>
</evidence>
<evidence type="ECO:0000313" key="2">
    <source>
        <dbReference type="EMBL" id="KAJ7390759.1"/>
    </source>
</evidence>
<dbReference type="AlphaFoldDB" id="A0A9X0A354"/>
<dbReference type="EMBL" id="MU825411">
    <property type="protein sequence ID" value="KAJ7390759.1"/>
    <property type="molecule type" value="Genomic_DNA"/>
</dbReference>
<accession>A0A9X0A354</accession>
<proteinExistence type="predicted"/>
<organism evidence="2 3">
    <name type="scientific">Desmophyllum pertusum</name>
    <dbReference type="NCBI Taxonomy" id="174260"/>
    <lineage>
        <taxon>Eukaryota</taxon>
        <taxon>Metazoa</taxon>
        <taxon>Cnidaria</taxon>
        <taxon>Anthozoa</taxon>
        <taxon>Hexacorallia</taxon>
        <taxon>Scleractinia</taxon>
        <taxon>Caryophylliina</taxon>
        <taxon>Caryophylliidae</taxon>
        <taxon>Desmophyllum</taxon>
    </lineage>
</organism>